<feature type="compositionally biased region" description="Acidic residues" evidence="1">
    <location>
        <begin position="1"/>
        <end position="20"/>
    </location>
</feature>
<dbReference type="AlphaFoldDB" id="A0A7R9WP81"/>
<evidence type="ECO:0000313" key="2">
    <source>
        <dbReference type="EMBL" id="CAD8330896.1"/>
    </source>
</evidence>
<name>A0A7R9WP81_9STRA</name>
<accession>A0A7R9WP81</accession>
<gene>
    <name evidence="2" type="ORF">CAUS1442_LOCUS2995</name>
</gene>
<evidence type="ECO:0000256" key="1">
    <source>
        <dbReference type="SAM" id="MobiDB-lite"/>
    </source>
</evidence>
<reference evidence="2" key="1">
    <citation type="submission" date="2021-01" db="EMBL/GenBank/DDBJ databases">
        <authorList>
            <person name="Corre E."/>
            <person name="Pelletier E."/>
            <person name="Niang G."/>
            <person name="Scheremetjew M."/>
            <person name="Finn R."/>
            <person name="Kale V."/>
            <person name="Holt S."/>
            <person name="Cochrane G."/>
            <person name="Meng A."/>
            <person name="Brown T."/>
            <person name="Cohen L."/>
        </authorList>
    </citation>
    <scope>NUCLEOTIDE SEQUENCE</scope>
    <source>
        <strain evidence="2">CCMP3328</strain>
    </source>
</reference>
<protein>
    <submittedName>
        <fullName evidence="2">Uncharacterized protein</fullName>
    </submittedName>
</protein>
<feature type="region of interest" description="Disordered" evidence="1">
    <location>
        <begin position="1"/>
        <end position="22"/>
    </location>
</feature>
<proteinExistence type="predicted"/>
<organism evidence="2">
    <name type="scientific">Craspedostauros australis</name>
    <dbReference type="NCBI Taxonomy" id="1486917"/>
    <lineage>
        <taxon>Eukaryota</taxon>
        <taxon>Sar</taxon>
        <taxon>Stramenopiles</taxon>
        <taxon>Ochrophyta</taxon>
        <taxon>Bacillariophyta</taxon>
        <taxon>Bacillariophyceae</taxon>
        <taxon>Bacillariophycidae</taxon>
        <taxon>Naviculales</taxon>
        <taxon>Naviculaceae</taxon>
        <taxon>Craspedostauros</taxon>
    </lineage>
</organism>
<dbReference type="EMBL" id="HBEF01004857">
    <property type="protein sequence ID" value="CAD8330896.1"/>
    <property type="molecule type" value="Transcribed_RNA"/>
</dbReference>
<sequence>MTEGNDEEVGTEGGAGDDDGSLSWDLEPILESACKVTFAGLGGALVGLSKERGADSSRMVSGKVAAGNARVNRSLGVSQVNMPVAWSISCALFVGIIESVHHMSPVTTVVREFQRHQMIPAMDETSATAKSLITLSNYGLGGTLAGLAGSVARNVSLRSAVPRHMVPRARLWSGLVPGLILGVTAGAVQVTVDLANRFAADSDASSGETK</sequence>